<dbReference type="InterPro" id="IPR002347">
    <property type="entry name" value="SDR_fam"/>
</dbReference>
<keyword evidence="2" id="KW-0521">NADP</keyword>
<dbReference type="PRINTS" id="PR00081">
    <property type="entry name" value="GDHRDH"/>
</dbReference>
<proteinExistence type="inferred from homology"/>
<dbReference type="AlphaFoldDB" id="A0A4S4KRB9"/>
<evidence type="ECO:0000256" key="3">
    <source>
        <dbReference type="ARBA" id="ARBA00023002"/>
    </source>
</evidence>
<name>A0A4S4KRB9_9APHY</name>
<dbReference type="SUPFAM" id="SSF51735">
    <property type="entry name" value="NAD(P)-binding Rossmann-fold domains"/>
    <property type="match status" value="1"/>
</dbReference>
<gene>
    <name evidence="4" type="ORF">EW026_g1495</name>
</gene>
<reference evidence="4 5" key="1">
    <citation type="submission" date="2019-02" db="EMBL/GenBank/DDBJ databases">
        <title>Genome sequencing of the rare red list fungi Phlebia centrifuga.</title>
        <authorList>
            <person name="Buettner E."/>
            <person name="Kellner H."/>
        </authorList>
    </citation>
    <scope>NUCLEOTIDE SEQUENCE [LARGE SCALE GENOMIC DNA]</scope>
    <source>
        <strain evidence="4 5">DSM 108282</strain>
    </source>
</reference>
<dbReference type="Gene3D" id="3.40.50.720">
    <property type="entry name" value="NAD(P)-binding Rossmann-like Domain"/>
    <property type="match status" value="1"/>
</dbReference>
<accession>A0A4S4KRB9</accession>
<dbReference type="GO" id="GO:0016491">
    <property type="term" value="F:oxidoreductase activity"/>
    <property type="evidence" value="ECO:0007669"/>
    <property type="project" value="UniProtKB-KW"/>
</dbReference>
<protein>
    <recommendedName>
        <fullName evidence="6">NAD(P)-binding protein</fullName>
    </recommendedName>
</protein>
<evidence type="ECO:0000313" key="5">
    <source>
        <dbReference type="Proteomes" id="UP000309038"/>
    </source>
</evidence>
<dbReference type="PANTHER" id="PTHR24320:SF282">
    <property type="entry name" value="WW DOMAIN-CONTAINING OXIDOREDUCTASE"/>
    <property type="match status" value="1"/>
</dbReference>
<evidence type="ECO:0000313" key="4">
    <source>
        <dbReference type="EMBL" id="THH01182.1"/>
    </source>
</evidence>
<dbReference type="Pfam" id="PF00106">
    <property type="entry name" value="adh_short"/>
    <property type="match status" value="1"/>
</dbReference>
<comment type="caution">
    <text evidence="4">The sequence shown here is derived from an EMBL/GenBank/DDBJ whole genome shotgun (WGS) entry which is preliminary data.</text>
</comment>
<evidence type="ECO:0000256" key="2">
    <source>
        <dbReference type="ARBA" id="ARBA00022857"/>
    </source>
</evidence>
<evidence type="ECO:0000256" key="1">
    <source>
        <dbReference type="ARBA" id="ARBA00006484"/>
    </source>
</evidence>
<dbReference type="InterPro" id="IPR036291">
    <property type="entry name" value="NAD(P)-bd_dom_sf"/>
</dbReference>
<comment type="similarity">
    <text evidence="1">Belongs to the short-chain dehydrogenases/reductases (SDR) family.</text>
</comment>
<keyword evidence="3" id="KW-0560">Oxidoreductase</keyword>
<evidence type="ECO:0008006" key="6">
    <source>
        <dbReference type="Google" id="ProtNLM"/>
    </source>
</evidence>
<dbReference type="PANTHER" id="PTHR24320">
    <property type="entry name" value="RETINOL DEHYDROGENASE"/>
    <property type="match status" value="1"/>
</dbReference>
<dbReference type="Proteomes" id="UP000309038">
    <property type="component" value="Unassembled WGS sequence"/>
</dbReference>
<keyword evidence="5" id="KW-1185">Reference proteome</keyword>
<organism evidence="4 5">
    <name type="scientific">Hermanssonia centrifuga</name>
    <dbReference type="NCBI Taxonomy" id="98765"/>
    <lineage>
        <taxon>Eukaryota</taxon>
        <taxon>Fungi</taxon>
        <taxon>Dikarya</taxon>
        <taxon>Basidiomycota</taxon>
        <taxon>Agaricomycotina</taxon>
        <taxon>Agaricomycetes</taxon>
        <taxon>Polyporales</taxon>
        <taxon>Meruliaceae</taxon>
        <taxon>Hermanssonia</taxon>
    </lineage>
</organism>
<sequence>MFSIFSKGFNPDKDLQDLTGKVVIVTGGNAGIGFATVEHLLKHGAKVYIGARSEEKAQAAIERLKANGPNSGEVQYLNLDLSDVTKAKASAEHVLSNETRLDILINNAAQTLIPYGKSYHGMQCFTSAVIVSSKSLTIDIQDIMVVNYLSPVIFTHTLLPLMTKTASEANADVRIVNVASGSPIAVKSGARFRNIDDFNLEYANALLPKFTRYGLSKLALISWSKELQRRLVAEDIPIIVTSLNPGGVHTDGNKAFAAQQNFVVKNLFLLLSYSAFPSPTKGAYPSIIAAASPEVRANSKAYMGAYLEPSGKIGKSNSPTADCCNEELSQELWITTEGILKDIGVLEGDHLQIIQN</sequence>
<dbReference type="EMBL" id="SGPJ01000030">
    <property type="protein sequence ID" value="THH01182.1"/>
    <property type="molecule type" value="Genomic_DNA"/>
</dbReference>